<dbReference type="InterPro" id="IPR027291">
    <property type="entry name" value="Glyco_hydro_38_N_sf"/>
</dbReference>
<dbReference type="RefSeq" id="WP_058217744.1">
    <property type="nucleotide sequence ID" value="NZ_CAOFZM010000006.1"/>
</dbReference>
<sequence>MKKKVHVVPHSHWDREWYFTTSRSKIYLMNNFQKVLSLLEENNGYNYYVLDGQASLLDDYLSWKPEDKERIGKLVKDGKLIVGPWYTQTDQMLISGESIVRNMQYGMEISDKFGKYMNIGYVPDSFGQSAAMPQIYKEFGIEDTLFWRGVSDDDVKHTEYTWKGEDGSCVNVYQIPSGYYIGGEIPEDPKHLSNFLLEEPFNKLWSRSTTKNVLLPNGFDQAPPRENLPELITHMNHNYEDLEFEVSNFQNYIDSVKSHHPELEQISGELLNGKLMRIHKSIFSSRSDLKALNTKIQSYLVNTLEPILSISYSLGFEYPTEVIKEIWKLMFENAAHDSIGSCVSDTTNEDVYFRYKRANDLAENLVELKLREISTRIDNQEDITITAFNTTSSSKSGIFETSLYVPSLDFSIKDSEGKPYDFTILRYEDQTHYILGQGNILDPSKKYYKPQTVYKVDIACELENVPSFGYQQFHIDLHASSLKKLTKSSDSFIENEFYKIELNNSNTIDILDKKTNFVYKNQAVIEENGDDGDSFNYSPPKKDQVIRSSDFTPKVKVSTSSIMSMIKLEYKLLVPKNLEERKAGKVSVSLPVTLRVTLKKNTPFIDFKFTVNNQNIDSHRMCVLFDSKIPSNFSFADQQFGVIKRPVIREKELKLWKTNPESWNEVPISIETCQSFVSLENDDRGVALIPRGVREYEIVGESYNTIRLTLFRSYGFMGKEDLLYRPGRASGETVISTPDAQLHKELTFDFSAIYYQGNLSTYHLSHKVNEYLKDINLYQEAEYLNTRLKFTQTSPSKSLPLVYSLFNAQDNGVLSIVKKAESRPGFIIRFYNGKYKQNDKIRLFFNKDIKVAELVNLKEEKKISLNPTTELQLPDLDHAKLLTVYIELKK</sequence>
<evidence type="ECO:0000256" key="2">
    <source>
        <dbReference type="ARBA" id="ARBA00022723"/>
    </source>
</evidence>
<dbReference type="AlphaFoldDB" id="A0A8I2HF11"/>
<evidence type="ECO:0000256" key="3">
    <source>
        <dbReference type="ARBA" id="ARBA00022801"/>
    </source>
</evidence>
<gene>
    <name evidence="7" type="primary">mngB</name>
    <name evidence="6" type="ORF">OGZ38_00055</name>
    <name evidence="7" type="ORF">RZO31_11705</name>
</gene>
<dbReference type="InterPro" id="IPR011013">
    <property type="entry name" value="Gal_mutarotase_sf_dom"/>
</dbReference>
<dbReference type="Gene3D" id="1.20.1270.50">
    <property type="entry name" value="Glycoside hydrolase family 38, central domain"/>
    <property type="match status" value="1"/>
</dbReference>
<dbReference type="EC" id="3.2.1.170" evidence="7"/>
<dbReference type="Gene3D" id="3.20.110.10">
    <property type="entry name" value="Glycoside hydrolase 38, N terminal domain"/>
    <property type="match status" value="1"/>
</dbReference>
<evidence type="ECO:0000256" key="1">
    <source>
        <dbReference type="ARBA" id="ARBA00009792"/>
    </source>
</evidence>
<evidence type="ECO:0000256" key="4">
    <source>
        <dbReference type="ARBA" id="ARBA00023295"/>
    </source>
</evidence>
<dbReference type="GO" id="GO:0006013">
    <property type="term" value="P:mannose metabolic process"/>
    <property type="evidence" value="ECO:0007669"/>
    <property type="project" value="InterPro"/>
</dbReference>
<dbReference type="GO" id="GO:0030246">
    <property type="term" value="F:carbohydrate binding"/>
    <property type="evidence" value="ECO:0007669"/>
    <property type="project" value="InterPro"/>
</dbReference>
<proteinExistence type="inferred from homology"/>
<keyword evidence="2" id="KW-0479">Metal-binding</keyword>
<organism evidence="7 8">
    <name type="scientific">Lactococcus lactis</name>
    <dbReference type="NCBI Taxonomy" id="1358"/>
    <lineage>
        <taxon>Bacteria</taxon>
        <taxon>Bacillati</taxon>
        <taxon>Bacillota</taxon>
        <taxon>Bacilli</taxon>
        <taxon>Lactobacillales</taxon>
        <taxon>Streptococcaceae</taxon>
        <taxon>Lactococcus</taxon>
    </lineage>
</organism>
<dbReference type="SMART" id="SM00872">
    <property type="entry name" value="Alpha-mann_mid"/>
    <property type="match status" value="1"/>
</dbReference>
<comment type="caution">
    <text evidence="7">The sequence shown here is derived from an EMBL/GenBank/DDBJ whole genome shotgun (WGS) entry which is preliminary data.</text>
</comment>
<dbReference type="GO" id="GO:0046872">
    <property type="term" value="F:metal ion binding"/>
    <property type="evidence" value="ECO:0007669"/>
    <property type="project" value="UniProtKB-KW"/>
</dbReference>
<dbReference type="InterPro" id="IPR028995">
    <property type="entry name" value="Glyco_hydro_57/38_cen_sf"/>
</dbReference>
<protein>
    <submittedName>
        <fullName evidence="7">Mannosylglycerate hydrolase</fullName>
        <ecNumber evidence="7">3.2.1.170</ecNumber>
    </submittedName>
</protein>
<dbReference type="Pfam" id="PF17677">
    <property type="entry name" value="Glyco_hydro38C2"/>
    <property type="match status" value="1"/>
</dbReference>
<reference evidence="7" key="3">
    <citation type="submission" date="2023-10" db="EMBL/GenBank/DDBJ databases">
        <title>Production of high quality cheese from raw caw milk (raw cheese).</title>
        <authorList>
            <person name="Samouris G."/>
        </authorList>
    </citation>
    <scope>NUCLEOTIDE SEQUENCE</scope>
    <source>
        <strain evidence="7">M17-3</strain>
    </source>
</reference>
<dbReference type="InterPro" id="IPR041147">
    <property type="entry name" value="GH38_C"/>
</dbReference>
<keyword evidence="3 7" id="KW-0378">Hydrolase</keyword>
<dbReference type="InterPro" id="IPR011330">
    <property type="entry name" value="Glyco_hydro/deAcase_b/a-brl"/>
</dbReference>
<name>A0A8I2HF11_9LACT</name>
<evidence type="ECO:0000259" key="5">
    <source>
        <dbReference type="SMART" id="SM00872"/>
    </source>
</evidence>
<dbReference type="GO" id="GO:0102546">
    <property type="term" value="F:mannosylglycerate hydrolase activity"/>
    <property type="evidence" value="ECO:0007669"/>
    <property type="project" value="UniProtKB-EC"/>
</dbReference>
<evidence type="ECO:0000313" key="6">
    <source>
        <dbReference type="EMBL" id="MDG5047537.1"/>
    </source>
</evidence>
<feature type="domain" description="Glycoside hydrolase family 38 central" evidence="5">
    <location>
        <begin position="277"/>
        <end position="355"/>
    </location>
</feature>
<keyword evidence="4 7" id="KW-0326">Glycosidase</keyword>
<dbReference type="Gene3D" id="2.70.98.30">
    <property type="entry name" value="Golgi alpha-mannosidase II, domain 4"/>
    <property type="match status" value="1"/>
</dbReference>
<dbReference type="PANTHER" id="PTHR46017:SF2">
    <property type="entry name" value="MANNOSYLGLYCERATE HYDROLASE"/>
    <property type="match status" value="1"/>
</dbReference>
<dbReference type="EMBL" id="JAOWLO010000001">
    <property type="protein sequence ID" value="MDG5047537.1"/>
    <property type="molecule type" value="Genomic_DNA"/>
</dbReference>
<dbReference type="SUPFAM" id="SSF88713">
    <property type="entry name" value="Glycoside hydrolase/deacetylase"/>
    <property type="match status" value="1"/>
</dbReference>
<evidence type="ECO:0000313" key="7">
    <source>
        <dbReference type="EMBL" id="MDV2633522.1"/>
    </source>
</evidence>
<dbReference type="SUPFAM" id="SSF88688">
    <property type="entry name" value="Families 57/38 glycoside transferase middle domain"/>
    <property type="match status" value="1"/>
</dbReference>
<dbReference type="InterPro" id="IPR011682">
    <property type="entry name" value="Glyco_hydro_38_C"/>
</dbReference>
<dbReference type="InterPro" id="IPR000602">
    <property type="entry name" value="Glyco_hydro_38_N"/>
</dbReference>
<dbReference type="GO" id="GO:0004559">
    <property type="term" value="F:alpha-mannosidase activity"/>
    <property type="evidence" value="ECO:0007669"/>
    <property type="project" value="InterPro"/>
</dbReference>
<dbReference type="EMBL" id="JAWHVL010000033">
    <property type="protein sequence ID" value="MDV2633522.1"/>
    <property type="molecule type" value="Genomic_DNA"/>
</dbReference>
<comment type="similarity">
    <text evidence="1">Belongs to the glycosyl hydrolase 38 family.</text>
</comment>
<dbReference type="CDD" id="cd10815">
    <property type="entry name" value="GH38N_AMII_EcMngB_like"/>
    <property type="match status" value="1"/>
</dbReference>
<dbReference type="Pfam" id="PF07748">
    <property type="entry name" value="Glyco_hydro_38C"/>
    <property type="match status" value="1"/>
</dbReference>
<evidence type="ECO:0000313" key="8">
    <source>
        <dbReference type="Proteomes" id="UP001186047"/>
    </source>
</evidence>
<accession>A0A8I2HF11</accession>
<dbReference type="PANTHER" id="PTHR46017">
    <property type="entry name" value="ALPHA-MANNOSIDASE 2C1"/>
    <property type="match status" value="1"/>
</dbReference>
<dbReference type="Proteomes" id="UP001186047">
    <property type="component" value="Unassembled WGS sequence"/>
</dbReference>
<dbReference type="InterPro" id="IPR037094">
    <property type="entry name" value="Glyco_hydro_38_cen_sf"/>
</dbReference>
<dbReference type="NCBIfam" id="NF007331">
    <property type="entry name" value="PRK09819.1"/>
    <property type="match status" value="1"/>
</dbReference>
<dbReference type="GO" id="GO:0009313">
    <property type="term" value="P:oligosaccharide catabolic process"/>
    <property type="evidence" value="ECO:0007669"/>
    <property type="project" value="TreeGrafter"/>
</dbReference>
<dbReference type="Pfam" id="PF09261">
    <property type="entry name" value="Alpha-mann_mid"/>
    <property type="match status" value="1"/>
</dbReference>
<dbReference type="SUPFAM" id="SSF74650">
    <property type="entry name" value="Galactose mutarotase-like"/>
    <property type="match status" value="1"/>
</dbReference>
<dbReference type="Proteomes" id="UP001152820">
    <property type="component" value="Unassembled WGS sequence"/>
</dbReference>
<dbReference type="Pfam" id="PF01074">
    <property type="entry name" value="Glyco_hydro_38N"/>
    <property type="match status" value="1"/>
</dbReference>
<reference evidence="6" key="1">
    <citation type="submission" date="2022-10" db="EMBL/GenBank/DDBJ databases">
        <authorList>
            <person name="Turner M.S."/>
            <person name="Huang W."/>
        </authorList>
    </citation>
    <scope>NUCLEOTIDE SEQUENCE</scope>
    <source>
        <strain evidence="6">593</strain>
    </source>
</reference>
<dbReference type="InterPro" id="IPR015341">
    <property type="entry name" value="Glyco_hydro_38_cen"/>
</dbReference>
<reference evidence="6" key="2">
    <citation type="journal article" date="2023" name="Food Microbiol.">
        <title>Evaluation of the fermentation potential of lactic acid bacteria isolated from herbs, fruits and vegetables as starter cultures in nut-based milk alternatives.</title>
        <authorList>
            <person name="Huang W."/>
            <person name="Dong A."/>
            <person name="Pham H.T."/>
            <person name="Zhou C."/>
            <person name="Huo Z."/>
            <person name="Watjen A.P."/>
            <person name="Prakash S."/>
            <person name="Bang-Berthelsen C.H."/>
            <person name="Turner M.S."/>
        </authorList>
    </citation>
    <scope>NUCLEOTIDE SEQUENCE</scope>
    <source>
        <strain evidence="6">593</strain>
    </source>
</reference>